<keyword evidence="4" id="KW-0812">Transmembrane</keyword>
<evidence type="ECO:0000256" key="3">
    <source>
        <dbReference type="PROSITE-ProRule" id="PRU00339"/>
    </source>
</evidence>
<dbReference type="SUPFAM" id="SSF55874">
    <property type="entry name" value="ATPase domain of HSP90 chaperone/DNA topoisomerase II/histidine kinase"/>
    <property type="match status" value="1"/>
</dbReference>
<feature type="transmembrane region" description="Helical" evidence="4">
    <location>
        <begin position="408"/>
        <end position="426"/>
    </location>
</feature>
<dbReference type="PANTHER" id="PTHR45641">
    <property type="entry name" value="TETRATRICOPEPTIDE REPEAT PROTEIN (AFU_ORTHOLOGUE AFUA_6G03870)"/>
    <property type="match status" value="1"/>
</dbReference>
<dbReference type="InterPro" id="IPR003594">
    <property type="entry name" value="HATPase_dom"/>
</dbReference>
<evidence type="ECO:0000256" key="1">
    <source>
        <dbReference type="ARBA" id="ARBA00022737"/>
    </source>
</evidence>
<dbReference type="Pfam" id="PF02518">
    <property type="entry name" value="HATPase_c"/>
    <property type="match status" value="1"/>
</dbReference>
<feature type="domain" description="Histidine kinase" evidence="5">
    <location>
        <begin position="462"/>
        <end position="657"/>
    </location>
</feature>
<dbReference type="InterPro" id="IPR011712">
    <property type="entry name" value="Sig_transdc_His_kin_sub3_dim/P"/>
</dbReference>
<dbReference type="InterPro" id="IPR036890">
    <property type="entry name" value="HATPase_C_sf"/>
</dbReference>
<dbReference type="Gene3D" id="1.25.40.10">
    <property type="entry name" value="Tetratricopeptide repeat domain"/>
    <property type="match status" value="2"/>
</dbReference>
<dbReference type="SUPFAM" id="SSF48452">
    <property type="entry name" value="TPR-like"/>
    <property type="match status" value="2"/>
</dbReference>
<dbReference type="CDD" id="cd16917">
    <property type="entry name" value="HATPase_UhpB-NarQ-NarX-like"/>
    <property type="match status" value="1"/>
</dbReference>
<accession>A0ABP8NQ00</accession>
<dbReference type="InterPro" id="IPR019734">
    <property type="entry name" value="TPR_rpt"/>
</dbReference>
<comment type="caution">
    <text evidence="6">The sequence shown here is derived from an EMBL/GenBank/DDBJ whole genome shotgun (WGS) entry which is preliminary data.</text>
</comment>
<feature type="repeat" description="TPR" evidence="3">
    <location>
        <begin position="249"/>
        <end position="282"/>
    </location>
</feature>
<dbReference type="InterPro" id="IPR005467">
    <property type="entry name" value="His_kinase_dom"/>
</dbReference>
<evidence type="ECO:0000313" key="6">
    <source>
        <dbReference type="EMBL" id="GAA4469131.1"/>
    </source>
</evidence>
<dbReference type="Gene3D" id="3.30.565.10">
    <property type="entry name" value="Histidine kinase-like ATPase, C-terminal domain"/>
    <property type="match status" value="1"/>
</dbReference>
<reference evidence="7" key="1">
    <citation type="journal article" date="2019" name="Int. J. Syst. Evol. Microbiol.">
        <title>The Global Catalogue of Microorganisms (GCM) 10K type strain sequencing project: providing services to taxonomists for standard genome sequencing and annotation.</title>
        <authorList>
            <consortium name="The Broad Institute Genomics Platform"/>
            <consortium name="The Broad Institute Genome Sequencing Center for Infectious Disease"/>
            <person name="Wu L."/>
            <person name="Ma J."/>
        </authorList>
    </citation>
    <scope>NUCLEOTIDE SEQUENCE [LARGE SCALE GENOMIC DNA]</scope>
    <source>
        <strain evidence="7">JCM 32105</strain>
    </source>
</reference>
<evidence type="ECO:0000256" key="4">
    <source>
        <dbReference type="SAM" id="Phobius"/>
    </source>
</evidence>
<dbReference type="SMART" id="SM00028">
    <property type="entry name" value="TPR"/>
    <property type="match status" value="7"/>
</dbReference>
<dbReference type="InterPro" id="IPR011990">
    <property type="entry name" value="TPR-like_helical_dom_sf"/>
</dbReference>
<evidence type="ECO:0000259" key="5">
    <source>
        <dbReference type="PROSITE" id="PS50109"/>
    </source>
</evidence>
<dbReference type="Gene3D" id="1.20.5.1930">
    <property type="match status" value="1"/>
</dbReference>
<keyword evidence="7" id="KW-1185">Reference proteome</keyword>
<feature type="repeat" description="TPR" evidence="3">
    <location>
        <begin position="128"/>
        <end position="161"/>
    </location>
</feature>
<name>A0ABP8NQ00_9BACT</name>
<keyword evidence="4" id="KW-1133">Transmembrane helix</keyword>
<feature type="repeat" description="TPR" evidence="3">
    <location>
        <begin position="88"/>
        <end position="121"/>
    </location>
</feature>
<keyword evidence="2 3" id="KW-0802">TPR repeat</keyword>
<proteinExistence type="predicted"/>
<dbReference type="EMBL" id="BAABFA010000023">
    <property type="protein sequence ID" value="GAA4469131.1"/>
    <property type="molecule type" value="Genomic_DNA"/>
</dbReference>
<dbReference type="PANTHER" id="PTHR45641:SF19">
    <property type="entry name" value="NEPHROCYSTIN-3"/>
    <property type="match status" value="1"/>
</dbReference>
<dbReference type="SMART" id="SM00387">
    <property type="entry name" value="HATPase_c"/>
    <property type="match status" value="1"/>
</dbReference>
<protein>
    <recommendedName>
        <fullName evidence="5">Histidine kinase domain-containing protein</fullName>
    </recommendedName>
</protein>
<dbReference type="Proteomes" id="UP001500067">
    <property type="component" value="Unassembled WGS sequence"/>
</dbReference>
<keyword evidence="1" id="KW-0677">Repeat</keyword>
<dbReference type="PROSITE" id="PS50109">
    <property type="entry name" value="HIS_KIN"/>
    <property type="match status" value="1"/>
</dbReference>
<dbReference type="PROSITE" id="PS50005">
    <property type="entry name" value="TPR"/>
    <property type="match status" value="4"/>
</dbReference>
<dbReference type="Pfam" id="PF13424">
    <property type="entry name" value="TPR_12"/>
    <property type="match status" value="3"/>
</dbReference>
<gene>
    <name evidence="6" type="ORF">GCM10023093_28000</name>
</gene>
<sequence length="662" mass="75147">MPANDTMRVHVLNKLGKIYRSIDGKKARTYIQPSIELGQKLNFYQGVAEAYNVLAMICDYEGNYPEAERNYHAAIAMGTRSPDKLKVAKLWDNLGGLYSRMSKFDSGLAAYDRSMKIKEILGDKKGIALTLDQVANVYNAQGRYPMALEHYLRSLKIREDLPDNKKLLGTSYLHLAIVYAQIKNDTEALSYYARALDIQKEEKNTEELLAIYLNRSFLYVNMQRYEDALADNKAALEILNNSTNIAALVNCYNSMGSIHKALKNTDEAIKYYKLALPLAIEMEDRYMMATLNNSLGEMAAVKKNYAEALKYLATGHENAVAAGVLEYIKENYLAYADVYNGMNDHRNAYKYYKLYSETKDSILNKDNNEVIAEMKTRYETEKKEKEILQLTSARQKQQLLLNERNRQLTLFIGLFVMVIGVGGWLYNRNHLKQKARLDIAIANTETVRMQTILETEQAERKRIAKDLHDELGSGISRIVLSNEQAKKHINGNVSLNNTLHNIDRTVTELAGNMNSLIWALQVEHVTLDNLFARMREFASDFFDDSPIEPVLDLQNITDVMPMNKEELKDLYLVYKEALNNAMKYSKASQIHINASLNEDMLHISIQDNGVGMNTGNEQRMGNGINNMRHRVEKHGGRFQIAGGPGGTHIQIAVPFIPATSRA</sequence>
<feature type="repeat" description="TPR" evidence="3">
    <location>
        <begin position="169"/>
        <end position="202"/>
    </location>
</feature>
<evidence type="ECO:0000313" key="7">
    <source>
        <dbReference type="Proteomes" id="UP001500067"/>
    </source>
</evidence>
<dbReference type="Pfam" id="PF07730">
    <property type="entry name" value="HisKA_3"/>
    <property type="match status" value="1"/>
</dbReference>
<evidence type="ECO:0000256" key="2">
    <source>
        <dbReference type="ARBA" id="ARBA00022803"/>
    </source>
</evidence>
<organism evidence="6 7">
    <name type="scientific">Nemorincola caseinilytica</name>
    <dbReference type="NCBI Taxonomy" id="2054315"/>
    <lineage>
        <taxon>Bacteria</taxon>
        <taxon>Pseudomonadati</taxon>
        <taxon>Bacteroidota</taxon>
        <taxon>Chitinophagia</taxon>
        <taxon>Chitinophagales</taxon>
        <taxon>Chitinophagaceae</taxon>
        <taxon>Nemorincola</taxon>
    </lineage>
</organism>
<keyword evidence="4" id="KW-0472">Membrane</keyword>